<evidence type="ECO:0000313" key="1">
    <source>
        <dbReference type="EMBL" id="CDH32767.1"/>
    </source>
</evidence>
<dbReference type="EMBL" id="CBTB010000133">
    <property type="protein sequence ID" value="CDH32767.1"/>
    <property type="molecule type" value="Genomic_DNA"/>
</dbReference>
<name>A0A077Q905_XENBV</name>
<protein>
    <submittedName>
        <fullName evidence="1">Uncharacterized protein</fullName>
    </submittedName>
</protein>
<gene>
    <name evidence="1" type="ORF">XBI1_2180001</name>
</gene>
<accession>A0A077Q905</accession>
<reference evidence="1" key="1">
    <citation type="submission" date="2013-07" db="EMBL/GenBank/DDBJ databases">
        <title>Sub-species coevolution in mutualistic symbiosis.</title>
        <authorList>
            <person name="Murfin K."/>
            <person name="Klassen J."/>
            <person name="Lee M."/>
            <person name="Forst S."/>
            <person name="Stock P."/>
            <person name="Goodrich-Blair H."/>
        </authorList>
    </citation>
    <scope>NUCLEOTIDE SEQUENCE [LARGE SCALE GENOMIC DNA]</scope>
    <source>
        <strain evidence="1">Intermedium</strain>
    </source>
</reference>
<organism evidence="1">
    <name type="scientific">Xenorhabdus bovienii str. Intermedium</name>
    <dbReference type="NCBI Taxonomy" id="1379677"/>
    <lineage>
        <taxon>Bacteria</taxon>
        <taxon>Pseudomonadati</taxon>
        <taxon>Pseudomonadota</taxon>
        <taxon>Gammaproteobacteria</taxon>
        <taxon>Enterobacterales</taxon>
        <taxon>Morganellaceae</taxon>
        <taxon>Xenorhabdus</taxon>
    </lineage>
</organism>
<proteinExistence type="predicted"/>
<dbReference type="HOGENOM" id="CLU_2940821_0_0_6"/>
<sequence>MSYPFLYIEFDNYGTAVEISYVTGLSPSLNLYEPLSWNIDNLRQLPASMRHIIEDIHHSW</sequence>
<comment type="caution">
    <text evidence="1">The sequence shown here is derived from an EMBL/GenBank/DDBJ whole genome shotgun (WGS) entry which is preliminary data.</text>
</comment>
<dbReference type="AlphaFoldDB" id="A0A077Q905"/>
<dbReference type="Proteomes" id="UP000028480">
    <property type="component" value="Unassembled WGS sequence"/>
</dbReference>